<dbReference type="InterPro" id="IPR000182">
    <property type="entry name" value="GNAT_dom"/>
</dbReference>
<evidence type="ECO:0000313" key="4">
    <source>
        <dbReference type="EMBL" id="KPV53950.1"/>
    </source>
</evidence>
<dbReference type="Proteomes" id="UP000050509">
    <property type="component" value="Unassembled WGS sequence"/>
</dbReference>
<dbReference type="Gene3D" id="3.40.630.30">
    <property type="match status" value="1"/>
</dbReference>
<evidence type="ECO:0000259" key="3">
    <source>
        <dbReference type="PROSITE" id="PS51186"/>
    </source>
</evidence>
<dbReference type="GO" id="GO:0016747">
    <property type="term" value="F:acyltransferase activity, transferring groups other than amino-acyl groups"/>
    <property type="evidence" value="ECO:0007669"/>
    <property type="project" value="InterPro"/>
</dbReference>
<gene>
    <name evidence="4" type="ORF">SE17_06665</name>
</gene>
<dbReference type="PANTHER" id="PTHR43877:SF2">
    <property type="entry name" value="AMINOALKYLPHOSPHONATE N-ACETYLTRANSFERASE-RELATED"/>
    <property type="match status" value="1"/>
</dbReference>
<evidence type="ECO:0000313" key="5">
    <source>
        <dbReference type="Proteomes" id="UP000050509"/>
    </source>
</evidence>
<dbReference type="InterPro" id="IPR050832">
    <property type="entry name" value="Bact_Acetyltransf"/>
</dbReference>
<comment type="caution">
    <text evidence="4">The sequence shown here is derived from an EMBL/GenBank/DDBJ whole genome shotgun (WGS) entry which is preliminary data.</text>
</comment>
<dbReference type="PANTHER" id="PTHR43877">
    <property type="entry name" value="AMINOALKYLPHOSPHONATE N-ACETYLTRANSFERASE-RELATED-RELATED"/>
    <property type="match status" value="1"/>
</dbReference>
<keyword evidence="5" id="KW-1185">Reference proteome</keyword>
<name>A0A0P9D7V1_9CHLR</name>
<dbReference type="AlphaFoldDB" id="A0A0P9D7V1"/>
<organism evidence="4 5">
    <name type="scientific">Kouleothrix aurantiaca</name>
    <dbReference type="NCBI Taxonomy" id="186479"/>
    <lineage>
        <taxon>Bacteria</taxon>
        <taxon>Bacillati</taxon>
        <taxon>Chloroflexota</taxon>
        <taxon>Chloroflexia</taxon>
        <taxon>Chloroflexales</taxon>
        <taxon>Roseiflexineae</taxon>
        <taxon>Roseiflexaceae</taxon>
        <taxon>Kouleothrix</taxon>
    </lineage>
</organism>
<dbReference type="EMBL" id="LJCR01000144">
    <property type="protein sequence ID" value="KPV53950.1"/>
    <property type="molecule type" value="Genomic_DNA"/>
</dbReference>
<accession>A0A0P9D7V1</accession>
<dbReference type="SUPFAM" id="SSF55729">
    <property type="entry name" value="Acyl-CoA N-acyltransferases (Nat)"/>
    <property type="match status" value="1"/>
</dbReference>
<proteinExistence type="predicted"/>
<sequence length="154" mass="17064">MALREATTHDLPTLVAILKAGFEEYRGRLDPPSGAHEETVEKLRPVLLQSHAVLAEIGAAAAGCVFYAHEDQSLGLFRLAVLPAYRRRGVGSALIAYVEDLARQKGIPQVRLGVRVALPGNLRYYQRLGYRVYGERHQEGFAEAIDLLLEKDIL</sequence>
<dbReference type="PROSITE" id="PS51186">
    <property type="entry name" value="GNAT"/>
    <property type="match status" value="1"/>
</dbReference>
<keyword evidence="2" id="KW-0012">Acyltransferase</keyword>
<evidence type="ECO:0000256" key="2">
    <source>
        <dbReference type="ARBA" id="ARBA00023315"/>
    </source>
</evidence>
<dbReference type="CDD" id="cd04301">
    <property type="entry name" value="NAT_SF"/>
    <property type="match status" value="1"/>
</dbReference>
<reference evidence="4 5" key="1">
    <citation type="submission" date="2015-09" db="EMBL/GenBank/DDBJ databases">
        <title>Draft genome sequence of Kouleothrix aurantiaca JCM 19913.</title>
        <authorList>
            <person name="Hemp J."/>
        </authorList>
    </citation>
    <scope>NUCLEOTIDE SEQUENCE [LARGE SCALE GENOMIC DNA]</scope>
    <source>
        <strain evidence="4 5">COM-B</strain>
    </source>
</reference>
<keyword evidence="1" id="KW-0808">Transferase</keyword>
<evidence type="ECO:0000256" key="1">
    <source>
        <dbReference type="ARBA" id="ARBA00022679"/>
    </source>
</evidence>
<protein>
    <recommendedName>
        <fullName evidence="3">N-acetyltransferase domain-containing protein</fullName>
    </recommendedName>
</protein>
<dbReference type="Pfam" id="PF00583">
    <property type="entry name" value="Acetyltransf_1"/>
    <property type="match status" value="1"/>
</dbReference>
<feature type="domain" description="N-acetyltransferase" evidence="3">
    <location>
        <begin position="1"/>
        <end position="154"/>
    </location>
</feature>
<dbReference type="InterPro" id="IPR016181">
    <property type="entry name" value="Acyl_CoA_acyltransferase"/>
</dbReference>